<reference evidence="14 15" key="1">
    <citation type="submission" date="2017-11" db="EMBL/GenBank/DDBJ databases">
        <title>Sequencing the genomes of 1000 actinobacteria strains.</title>
        <authorList>
            <person name="Klenk H.-P."/>
        </authorList>
    </citation>
    <scope>NUCLEOTIDE SEQUENCE [LARGE SCALE GENOMIC DNA]</scope>
    <source>
        <strain evidence="14 15">DSM 44104</strain>
    </source>
</reference>
<dbReference type="RefSeq" id="WP_100880046.1">
    <property type="nucleotide sequence ID" value="NZ_JBICSI010000004.1"/>
</dbReference>
<dbReference type="Proteomes" id="UP000232453">
    <property type="component" value="Unassembled WGS sequence"/>
</dbReference>
<dbReference type="AlphaFoldDB" id="A0AA44UU15"/>
<evidence type="ECO:0000256" key="12">
    <source>
        <dbReference type="RuleBase" id="RU003750"/>
    </source>
</evidence>
<evidence type="ECO:0000256" key="6">
    <source>
        <dbReference type="ARBA" id="ARBA00022989"/>
    </source>
</evidence>
<dbReference type="InterPro" id="IPR004570">
    <property type="entry name" value="Phosphatidylglycerol_P_synth"/>
</dbReference>
<keyword evidence="8 13" id="KW-0472">Membrane</keyword>
<keyword evidence="6 13" id="KW-1133">Transmembrane helix</keyword>
<dbReference type="InterPro" id="IPR000462">
    <property type="entry name" value="CDP-OH_P_trans"/>
</dbReference>
<feature type="transmembrane region" description="Helical" evidence="13">
    <location>
        <begin position="47"/>
        <end position="64"/>
    </location>
</feature>
<evidence type="ECO:0000313" key="14">
    <source>
        <dbReference type="EMBL" id="PKB33184.1"/>
    </source>
</evidence>
<comment type="caution">
    <text evidence="14">The sequence shown here is derived from an EMBL/GenBank/DDBJ whole genome shotgun (WGS) entry which is preliminary data.</text>
</comment>
<sequence>MSSHPAGGTAGVGDPPLLNIANALTVLRLLLVPVFVVALFVDGGEDVMWRLVAFAVFVIAAATDRLDGQLARSRGLVTWFGALVDPIADKALMGAALIGLSILGVLPWWATIVIVVRELGITALRFVVIRRRGVIPASRGGKAKTVAQTVAIGLFLLPLPELLGPGAAATAVLVLQWAVMAVALVLTVVTGADYVRKAVRPRTA</sequence>
<name>A0AA44UU15_PSEA5</name>
<evidence type="ECO:0000256" key="4">
    <source>
        <dbReference type="ARBA" id="ARBA00022679"/>
    </source>
</evidence>
<dbReference type="PROSITE" id="PS00379">
    <property type="entry name" value="CDP_ALCOHOL_P_TRANSF"/>
    <property type="match status" value="1"/>
</dbReference>
<dbReference type="Pfam" id="PF01066">
    <property type="entry name" value="CDP-OH_P_transf"/>
    <property type="match status" value="1"/>
</dbReference>
<protein>
    <recommendedName>
        <fullName evidence="11">CDP-diacylglycerol--glycerol-3-phosphate 3-phosphatidyltransferase</fullName>
        <ecNumber evidence="11">2.7.8.5</ecNumber>
    </recommendedName>
</protein>
<evidence type="ECO:0000313" key="15">
    <source>
        <dbReference type="Proteomes" id="UP000232453"/>
    </source>
</evidence>
<comment type="subcellular location">
    <subcellularLocation>
        <location evidence="1">Membrane</location>
        <topology evidence="1">Multi-pass membrane protein</topology>
    </subcellularLocation>
</comment>
<dbReference type="GO" id="GO:0016020">
    <property type="term" value="C:membrane"/>
    <property type="evidence" value="ECO:0007669"/>
    <property type="project" value="UniProtKB-SubCell"/>
</dbReference>
<organism evidence="14 15">
    <name type="scientific">Pseudonocardia alni</name>
    <name type="common">Amycolata alni</name>
    <dbReference type="NCBI Taxonomy" id="33907"/>
    <lineage>
        <taxon>Bacteria</taxon>
        <taxon>Bacillati</taxon>
        <taxon>Actinomycetota</taxon>
        <taxon>Actinomycetes</taxon>
        <taxon>Pseudonocardiales</taxon>
        <taxon>Pseudonocardiaceae</taxon>
        <taxon>Pseudonocardia</taxon>
    </lineage>
</organism>
<proteinExistence type="inferred from homology"/>
<gene>
    <name evidence="14" type="ORF">ATL51_4936</name>
</gene>
<evidence type="ECO:0000256" key="8">
    <source>
        <dbReference type="ARBA" id="ARBA00023136"/>
    </source>
</evidence>
<feature type="transmembrane region" description="Helical" evidence="13">
    <location>
        <begin position="174"/>
        <end position="195"/>
    </location>
</feature>
<keyword evidence="7" id="KW-0443">Lipid metabolism</keyword>
<dbReference type="NCBIfam" id="TIGR00560">
    <property type="entry name" value="pgsA"/>
    <property type="match status" value="1"/>
</dbReference>
<comment type="similarity">
    <text evidence="2 12">Belongs to the CDP-alcohol phosphatidyltransferase class-I family.</text>
</comment>
<evidence type="ECO:0000256" key="1">
    <source>
        <dbReference type="ARBA" id="ARBA00004141"/>
    </source>
</evidence>
<dbReference type="InterPro" id="IPR050324">
    <property type="entry name" value="CDP-alcohol_PTase-I"/>
</dbReference>
<keyword evidence="9" id="KW-0594">Phospholipid biosynthesis</keyword>
<evidence type="ECO:0000256" key="10">
    <source>
        <dbReference type="ARBA" id="ARBA00023264"/>
    </source>
</evidence>
<dbReference type="InterPro" id="IPR043130">
    <property type="entry name" value="CDP-OH_PTrfase_TM_dom"/>
</dbReference>
<dbReference type="InterPro" id="IPR048254">
    <property type="entry name" value="CDP_ALCOHOL_P_TRANSF_CS"/>
</dbReference>
<evidence type="ECO:0000256" key="3">
    <source>
        <dbReference type="ARBA" id="ARBA00022516"/>
    </source>
</evidence>
<dbReference type="EMBL" id="PHUJ01000003">
    <property type="protein sequence ID" value="PKB33184.1"/>
    <property type="molecule type" value="Genomic_DNA"/>
</dbReference>
<evidence type="ECO:0000256" key="11">
    <source>
        <dbReference type="NCBIfam" id="TIGR00560"/>
    </source>
</evidence>
<accession>A0AA44UU15</accession>
<keyword evidence="5 13" id="KW-0812">Transmembrane</keyword>
<evidence type="ECO:0000256" key="7">
    <source>
        <dbReference type="ARBA" id="ARBA00023098"/>
    </source>
</evidence>
<feature type="transmembrane region" description="Helical" evidence="13">
    <location>
        <begin position="20"/>
        <end position="41"/>
    </location>
</feature>
<dbReference type="GO" id="GO:0008444">
    <property type="term" value="F:CDP-diacylglycerol-glycerol-3-phosphate 3-phosphatidyltransferase activity"/>
    <property type="evidence" value="ECO:0007669"/>
    <property type="project" value="UniProtKB-UniRule"/>
</dbReference>
<dbReference type="PIRSF" id="PIRSF000847">
    <property type="entry name" value="Phos_ph_gly_syn"/>
    <property type="match status" value="1"/>
</dbReference>
<feature type="transmembrane region" description="Helical" evidence="13">
    <location>
        <begin position="149"/>
        <end position="168"/>
    </location>
</feature>
<evidence type="ECO:0000256" key="13">
    <source>
        <dbReference type="SAM" id="Phobius"/>
    </source>
</evidence>
<dbReference type="GO" id="GO:0046474">
    <property type="term" value="P:glycerophospholipid biosynthetic process"/>
    <property type="evidence" value="ECO:0007669"/>
    <property type="project" value="TreeGrafter"/>
</dbReference>
<dbReference type="PANTHER" id="PTHR14269">
    <property type="entry name" value="CDP-DIACYLGLYCEROL--GLYCEROL-3-PHOSPHATE 3-PHOSPHATIDYLTRANSFERASE-RELATED"/>
    <property type="match status" value="1"/>
</dbReference>
<dbReference type="PANTHER" id="PTHR14269:SF52">
    <property type="entry name" value="PHOSPHATIDYLGLYCEROPHOSPHATE SYNTHASE-RELATED"/>
    <property type="match status" value="1"/>
</dbReference>
<keyword evidence="10" id="KW-1208">Phospholipid metabolism</keyword>
<keyword evidence="4 12" id="KW-0808">Transferase</keyword>
<keyword evidence="3" id="KW-0444">Lipid biosynthesis</keyword>
<evidence type="ECO:0000256" key="5">
    <source>
        <dbReference type="ARBA" id="ARBA00022692"/>
    </source>
</evidence>
<evidence type="ECO:0000256" key="2">
    <source>
        <dbReference type="ARBA" id="ARBA00010441"/>
    </source>
</evidence>
<dbReference type="Gene3D" id="1.20.120.1760">
    <property type="match status" value="1"/>
</dbReference>
<evidence type="ECO:0000256" key="9">
    <source>
        <dbReference type="ARBA" id="ARBA00023209"/>
    </source>
</evidence>
<dbReference type="EC" id="2.7.8.5" evidence="11"/>